<name>A0A7I3Z8E3_PHYPA</name>
<keyword evidence="1" id="KW-0472">Membrane</keyword>
<reference evidence="2 3" key="2">
    <citation type="journal article" date="2018" name="Plant J.">
        <title>The Physcomitrella patens chromosome-scale assembly reveals moss genome structure and evolution.</title>
        <authorList>
            <person name="Lang D."/>
            <person name="Ullrich K.K."/>
            <person name="Murat F."/>
            <person name="Fuchs J."/>
            <person name="Jenkins J."/>
            <person name="Haas F.B."/>
            <person name="Piednoel M."/>
            <person name="Gundlach H."/>
            <person name="Van Bel M."/>
            <person name="Meyberg R."/>
            <person name="Vives C."/>
            <person name="Morata J."/>
            <person name="Symeonidi A."/>
            <person name="Hiss M."/>
            <person name="Muchero W."/>
            <person name="Kamisugi Y."/>
            <person name="Saleh O."/>
            <person name="Blanc G."/>
            <person name="Decker E.L."/>
            <person name="van Gessel N."/>
            <person name="Grimwood J."/>
            <person name="Hayes R.D."/>
            <person name="Graham S.W."/>
            <person name="Gunter L.E."/>
            <person name="McDaniel S.F."/>
            <person name="Hoernstein S.N.W."/>
            <person name="Larsson A."/>
            <person name="Li F.W."/>
            <person name="Perroud P.F."/>
            <person name="Phillips J."/>
            <person name="Ranjan P."/>
            <person name="Rokshar D.S."/>
            <person name="Rothfels C.J."/>
            <person name="Schneider L."/>
            <person name="Shu S."/>
            <person name="Stevenson D.W."/>
            <person name="Thummler F."/>
            <person name="Tillich M."/>
            <person name="Villarreal Aguilar J.C."/>
            <person name="Widiez T."/>
            <person name="Wong G.K."/>
            <person name="Wymore A."/>
            <person name="Zhang Y."/>
            <person name="Zimmer A.D."/>
            <person name="Quatrano R.S."/>
            <person name="Mayer K.F.X."/>
            <person name="Goodstein D."/>
            <person name="Casacuberta J.M."/>
            <person name="Vandepoele K."/>
            <person name="Reski R."/>
            <person name="Cuming A.C."/>
            <person name="Tuskan G.A."/>
            <person name="Maumus F."/>
            <person name="Salse J."/>
            <person name="Schmutz J."/>
            <person name="Rensing S.A."/>
        </authorList>
    </citation>
    <scope>NUCLEOTIDE SEQUENCE [LARGE SCALE GENOMIC DNA]</scope>
    <source>
        <strain evidence="2 3">cv. Gransden 2004</strain>
    </source>
</reference>
<dbReference type="AlphaFoldDB" id="A0A7I3Z8E3"/>
<dbReference type="Gramene" id="Pp3c13_21570V3.3">
    <property type="protein sequence ID" value="PAC:32932488.CDS.1"/>
    <property type="gene ID" value="Pp3c13_21570"/>
</dbReference>
<evidence type="ECO:0000256" key="1">
    <source>
        <dbReference type="SAM" id="Phobius"/>
    </source>
</evidence>
<reference evidence="2" key="3">
    <citation type="submission" date="2020-12" db="UniProtKB">
        <authorList>
            <consortium name="EnsemblPlants"/>
        </authorList>
    </citation>
    <scope>IDENTIFICATION</scope>
</reference>
<dbReference type="InParanoid" id="A0A7I3Z8E3"/>
<keyword evidence="1" id="KW-1133">Transmembrane helix</keyword>
<keyword evidence="1" id="KW-0812">Transmembrane</keyword>
<sequence>MVRHSRRRDFTVRFYVDKATLVGSVRCRTYLEQHFLIESVLFIMLLIILTFVTVVAVT</sequence>
<organism evidence="2 3">
    <name type="scientific">Physcomitrium patens</name>
    <name type="common">Spreading-leaved earth moss</name>
    <name type="synonym">Physcomitrella patens</name>
    <dbReference type="NCBI Taxonomy" id="3218"/>
    <lineage>
        <taxon>Eukaryota</taxon>
        <taxon>Viridiplantae</taxon>
        <taxon>Streptophyta</taxon>
        <taxon>Embryophyta</taxon>
        <taxon>Bryophyta</taxon>
        <taxon>Bryophytina</taxon>
        <taxon>Bryopsida</taxon>
        <taxon>Funariidae</taxon>
        <taxon>Funariales</taxon>
        <taxon>Funariaceae</taxon>
        <taxon>Physcomitrium</taxon>
    </lineage>
</organism>
<reference evidence="2 3" key="1">
    <citation type="journal article" date="2008" name="Science">
        <title>The Physcomitrella genome reveals evolutionary insights into the conquest of land by plants.</title>
        <authorList>
            <person name="Rensing S."/>
            <person name="Lang D."/>
            <person name="Zimmer A."/>
            <person name="Terry A."/>
            <person name="Salamov A."/>
            <person name="Shapiro H."/>
            <person name="Nishiyama T."/>
            <person name="Perroud P.-F."/>
            <person name="Lindquist E."/>
            <person name="Kamisugi Y."/>
            <person name="Tanahashi T."/>
            <person name="Sakakibara K."/>
            <person name="Fujita T."/>
            <person name="Oishi K."/>
            <person name="Shin-I T."/>
            <person name="Kuroki Y."/>
            <person name="Toyoda A."/>
            <person name="Suzuki Y."/>
            <person name="Hashimoto A."/>
            <person name="Yamaguchi K."/>
            <person name="Sugano A."/>
            <person name="Kohara Y."/>
            <person name="Fujiyama A."/>
            <person name="Anterola A."/>
            <person name="Aoki S."/>
            <person name="Ashton N."/>
            <person name="Barbazuk W.B."/>
            <person name="Barker E."/>
            <person name="Bennetzen J."/>
            <person name="Bezanilla M."/>
            <person name="Blankenship R."/>
            <person name="Cho S.H."/>
            <person name="Dutcher S."/>
            <person name="Estelle M."/>
            <person name="Fawcett J.A."/>
            <person name="Gundlach H."/>
            <person name="Hanada K."/>
            <person name="Heyl A."/>
            <person name="Hicks K.A."/>
            <person name="Hugh J."/>
            <person name="Lohr M."/>
            <person name="Mayer K."/>
            <person name="Melkozernov A."/>
            <person name="Murata T."/>
            <person name="Nelson D."/>
            <person name="Pils B."/>
            <person name="Prigge M."/>
            <person name="Reiss B."/>
            <person name="Renner T."/>
            <person name="Rombauts S."/>
            <person name="Rushton P."/>
            <person name="Sanderfoot A."/>
            <person name="Schween G."/>
            <person name="Shiu S.-H."/>
            <person name="Stueber K."/>
            <person name="Theodoulou F.L."/>
            <person name="Tu H."/>
            <person name="Van de Peer Y."/>
            <person name="Verrier P.J."/>
            <person name="Waters E."/>
            <person name="Wood A."/>
            <person name="Yang L."/>
            <person name="Cove D."/>
            <person name="Cuming A."/>
            <person name="Hasebe M."/>
            <person name="Lucas S."/>
            <person name="Mishler D.B."/>
            <person name="Reski R."/>
            <person name="Grigoriev I."/>
            <person name="Quatrano R.S."/>
            <person name="Boore J.L."/>
        </authorList>
    </citation>
    <scope>NUCLEOTIDE SEQUENCE [LARGE SCALE GENOMIC DNA]</scope>
    <source>
        <strain evidence="2 3">cv. Gransden 2004</strain>
    </source>
</reference>
<dbReference type="EnsemblPlants" id="Pp3c13_21570V3.1">
    <property type="protein sequence ID" value="PAC:32932486.CDS.1"/>
    <property type="gene ID" value="Pp3c13_21570"/>
</dbReference>
<proteinExistence type="predicted"/>
<evidence type="ECO:0000313" key="3">
    <source>
        <dbReference type="Proteomes" id="UP000006727"/>
    </source>
</evidence>
<feature type="transmembrane region" description="Helical" evidence="1">
    <location>
        <begin position="35"/>
        <end position="57"/>
    </location>
</feature>
<dbReference type="Gramene" id="Pp3c13_21570V3.2">
    <property type="protein sequence ID" value="PAC:32932487.CDS.1"/>
    <property type="gene ID" value="Pp3c13_21570"/>
</dbReference>
<keyword evidence="3" id="KW-1185">Reference proteome</keyword>
<accession>A0A7I3Z8E3</accession>
<dbReference type="Gramene" id="Pp3c13_21570V3.1">
    <property type="protein sequence ID" value="PAC:32932486.CDS.1"/>
    <property type="gene ID" value="Pp3c13_21570"/>
</dbReference>
<dbReference type="Proteomes" id="UP000006727">
    <property type="component" value="Chromosome 13"/>
</dbReference>
<evidence type="ECO:0000313" key="2">
    <source>
        <dbReference type="EnsemblPlants" id="PAC:32932486.CDS.1"/>
    </source>
</evidence>
<dbReference type="EnsemblPlants" id="Pp3c13_21570V3.2">
    <property type="protein sequence ID" value="PAC:32932487.CDS.1"/>
    <property type="gene ID" value="Pp3c13_21570"/>
</dbReference>
<dbReference type="EMBL" id="ABEU02000013">
    <property type="status" value="NOT_ANNOTATED_CDS"/>
    <property type="molecule type" value="Genomic_DNA"/>
</dbReference>
<dbReference type="EnsemblPlants" id="Pp3c13_21570V3.3">
    <property type="protein sequence ID" value="PAC:32932488.CDS.1"/>
    <property type="gene ID" value="Pp3c13_21570"/>
</dbReference>
<protein>
    <submittedName>
        <fullName evidence="2">Uncharacterized protein</fullName>
    </submittedName>
</protein>